<dbReference type="Proteomes" id="UP000011096">
    <property type="component" value="Unassembled WGS sequence"/>
</dbReference>
<evidence type="ECO:0000313" key="3">
    <source>
        <dbReference type="Proteomes" id="UP000011096"/>
    </source>
</evidence>
<dbReference type="GeneID" id="43604873"/>
<dbReference type="InterPro" id="IPR052895">
    <property type="entry name" value="HetReg/Transcr_Mod"/>
</dbReference>
<sequence>MSSVPSFPEPHAPVPFTYNDDRAILPSASTHIRLLELYPSSGIGPEPASAAAIRTDEGDSDAHFSSPLVCEISSTPVATPRLFKALSYTWGRPDKTHTIEISGSRLGITASLDAALRHLRSRDEKVTLWIDQICINQDDAAEKTEQVPLMTQIYSKAQQVLVWLGPAQDESDALMDCWEEIGRGARELDIESYFNRERLPLLRPLLENRNPEDELTRRFQALIAKALPMVTELLQAVIAWNERLWFGRVWIIQEQALCPDTVFVCGSKVVDVDLFFLAGMIFDHCFGRVAEQNELPRQQHQLLLTVQDRRVGPLLAIRRRQRNYVKGAGPGDDLFHLLRKTYIDGNAQATLPRDRIYGLLSIAVDVDRLGITPDYKRPDCHPTFVETARALIQAGRVEILSFSQLPKDIDGLPSWVPDWRPGLTRSFTAIYDDAEKFLTAAAGDSTVEIVHTDDSSMLGICGYAVDIIEETGEVWEWEAGHAARAAHLQTIKAFCEKSAAKSLQHGVYESQERQSEAAWRVPIGDLYWTPTRTYHMANLTDKSDYEDCISVLTTLTEYETLTPEDRQERLEEFFARSPGQAMYGENMDKMTGKRPFATRRQGYVGMGPADARPGDVVVILLGSRIPYVLRPSGDGTTTRQENTYRFVGEAYCDGVMYGEVLVTKRVPKTTFFVV</sequence>
<dbReference type="RefSeq" id="XP_031882221.1">
    <property type="nucleotide sequence ID" value="XM_032020664.1"/>
</dbReference>
<accession>A0A7J6JJZ6</accession>
<name>A0A7J6JJZ6_COLFN</name>
<reference evidence="2 3" key="2">
    <citation type="submission" date="2020-04" db="EMBL/GenBank/DDBJ databases">
        <title>Genome sequencing and assembly of multiple isolates from the Colletotrichum gloeosporioides species complex.</title>
        <authorList>
            <person name="Gan P."/>
            <person name="Shirasu K."/>
        </authorList>
    </citation>
    <scope>NUCLEOTIDE SEQUENCE [LARGE SCALE GENOMIC DNA]</scope>
    <source>
        <strain evidence="2 3">Nara gc5</strain>
    </source>
</reference>
<organism evidence="2 3">
    <name type="scientific">Colletotrichum fructicola (strain Nara gc5)</name>
    <name type="common">Anthracnose fungus</name>
    <name type="synonym">Colletotrichum gloeosporioides (strain Nara gc5)</name>
    <dbReference type="NCBI Taxonomy" id="1213859"/>
    <lineage>
        <taxon>Eukaryota</taxon>
        <taxon>Fungi</taxon>
        <taxon>Dikarya</taxon>
        <taxon>Ascomycota</taxon>
        <taxon>Pezizomycotina</taxon>
        <taxon>Sordariomycetes</taxon>
        <taxon>Hypocreomycetidae</taxon>
        <taxon>Glomerellales</taxon>
        <taxon>Glomerellaceae</taxon>
        <taxon>Colletotrichum</taxon>
        <taxon>Colletotrichum gloeosporioides species complex</taxon>
    </lineage>
</organism>
<comment type="caution">
    <text evidence="2">The sequence shown here is derived from an EMBL/GenBank/DDBJ whole genome shotgun (WGS) entry which is preliminary data.</text>
</comment>
<keyword evidence="3" id="KW-1185">Reference proteome</keyword>
<dbReference type="PANTHER" id="PTHR24148">
    <property type="entry name" value="ANKYRIN REPEAT DOMAIN-CONTAINING PROTEIN 39 HOMOLOG-RELATED"/>
    <property type="match status" value="1"/>
</dbReference>
<gene>
    <name evidence="2" type="ORF">CGGC5_v003133</name>
</gene>
<reference evidence="2 3" key="1">
    <citation type="submission" date="2012-08" db="EMBL/GenBank/DDBJ databases">
        <authorList>
            <person name="Gan P.H.P."/>
            <person name="Ikeda K."/>
            <person name="Irieda H."/>
            <person name="Narusaka M."/>
            <person name="O'Connell R.J."/>
            <person name="Narusaka Y."/>
            <person name="Takano Y."/>
            <person name="Kubo Y."/>
            <person name="Shirasu K."/>
        </authorList>
    </citation>
    <scope>NUCLEOTIDE SEQUENCE [LARGE SCALE GENOMIC DNA]</scope>
    <source>
        <strain evidence="2 3">Nara gc5</strain>
    </source>
</reference>
<dbReference type="AlphaFoldDB" id="A0A7J6JJZ6"/>
<dbReference type="InterPro" id="IPR010730">
    <property type="entry name" value="HET"/>
</dbReference>
<dbReference type="PANTHER" id="PTHR24148:SF73">
    <property type="entry name" value="HET DOMAIN PROTEIN (AFU_ORTHOLOGUE AFUA_8G01020)"/>
    <property type="match status" value="1"/>
</dbReference>
<evidence type="ECO:0000259" key="1">
    <source>
        <dbReference type="Pfam" id="PF06985"/>
    </source>
</evidence>
<dbReference type="InParanoid" id="A0A7J6JJZ6"/>
<dbReference type="Pfam" id="PF26639">
    <property type="entry name" value="Het-6_barrel"/>
    <property type="match status" value="1"/>
</dbReference>
<dbReference type="Pfam" id="PF06985">
    <property type="entry name" value="HET"/>
    <property type="match status" value="1"/>
</dbReference>
<proteinExistence type="predicted"/>
<dbReference type="EMBL" id="ANPB02000002">
    <property type="protein sequence ID" value="KAF4489594.1"/>
    <property type="molecule type" value="Genomic_DNA"/>
</dbReference>
<protein>
    <submittedName>
        <fullName evidence="2">Heterokaryon incompatibility protein 6, OR allele</fullName>
    </submittedName>
</protein>
<evidence type="ECO:0000313" key="2">
    <source>
        <dbReference type="EMBL" id="KAF4489594.1"/>
    </source>
</evidence>
<feature type="domain" description="Heterokaryon incompatibility" evidence="1">
    <location>
        <begin position="83"/>
        <end position="254"/>
    </location>
</feature>
<dbReference type="OrthoDB" id="4587016at2759"/>